<keyword evidence="3" id="KW-1185">Reference proteome</keyword>
<dbReference type="InParanoid" id="F4R593"/>
<dbReference type="Proteomes" id="UP000001072">
    <property type="component" value="Unassembled WGS sequence"/>
</dbReference>
<dbReference type="GeneID" id="18921516"/>
<name>F4R593_MELLP</name>
<dbReference type="AlphaFoldDB" id="F4R593"/>
<dbReference type="OrthoDB" id="2500614at2759"/>
<evidence type="ECO:0000313" key="2">
    <source>
        <dbReference type="EMBL" id="EGG12302.1"/>
    </source>
</evidence>
<evidence type="ECO:0000256" key="1">
    <source>
        <dbReference type="SAM" id="SignalP"/>
    </source>
</evidence>
<dbReference type="RefSeq" id="XP_007404677.1">
    <property type="nucleotide sequence ID" value="XM_007404615.1"/>
</dbReference>
<feature type="signal peptide" evidence="1">
    <location>
        <begin position="1"/>
        <end position="26"/>
    </location>
</feature>
<dbReference type="KEGG" id="mlr:MELLADRAFT_101892"/>
<sequence>MSFINLFTTLFTLFFIESLLITNVHSAAASSMSPLRHALMPRDLPPCPQIWPAQPYPTDKERLHDLAVDEKATKGPGWRPSACDKKLWNCVFVERGVKTKAGGFYRSAEYPVDHGNRVEVYQYWQSTIQWVAPNGGGAVNSYMAHGVDYVCVTGTMGVKFLGNTSMLLGDPKNPNLHVCDCHYPLDDDKFIFNRAI</sequence>
<reference evidence="3" key="1">
    <citation type="journal article" date="2011" name="Proc. Natl. Acad. Sci. U.S.A.">
        <title>Obligate biotrophy features unraveled by the genomic analysis of rust fungi.</title>
        <authorList>
            <person name="Duplessis S."/>
            <person name="Cuomo C.A."/>
            <person name="Lin Y.-C."/>
            <person name="Aerts A."/>
            <person name="Tisserant E."/>
            <person name="Veneault-Fourrey C."/>
            <person name="Joly D.L."/>
            <person name="Hacquard S."/>
            <person name="Amselem J."/>
            <person name="Cantarel B.L."/>
            <person name="Chiu R."/>
            <person name="Coutinho P.M."/>
            <person name="Feau N."/>
            <person name="Field M."/>
            <person name="Frey P."/>
            <person name="Gelhaye E."/>
            <person name="Goldberg J."/>
            <person name="Grabherr M.G."/>
            <person name="Kodira C.D."/>
            <person name="Kohler A."/>
            <person name="Kuees U."/>
            <person name="Lindquist E.A."/>
            <person name="Lucas S.M."/>
            <person name="Mago R."/>
            <person name="Mauceli E."/>
            <person name="Morin E."/>
            <person name="Murat C."/>
            <person name="Pangilinan J.L."/>
            <person name="Park R."/>
            <person name="Pearson M."/>
            <person name="Quesneville H."/>
            <person name="Rouhier N."/>
            <person name="Sakthikumar S."/>
            <person name="Salamov A.A."/>
            <person name="Schmutz J."/>
            <person name="Selles B."/>
            <person name="Shapiro H."/>
            <person name="Tanguay P."/>
            <person name="Tuskan G.A."/>
            <person name="Henrissat B."/>
            <person name="Van de Peer Y."/>
            <person name="Rouze P."/>
            <person name="Ellis J.G."/>
            <person name="Dodds P.N."/>
            <person name="Schein J.E."/>
            <person name="Zhong S."/>
            <person name="Hamelin R.C."/>
            <person name="Grigoriev I.V."/>
            <person name="Szabo L.J."/>
            <person name="Martin F."/>
        </authorList>
    </citation>
    <scope>NUCLEOTIDE SEQUENCE [LARGE SCALE GENOMIC DNA]</scope>
    <source>
        <strain evidence="3">98AG31 / pathotype 3-4-7</strain>
    </source>
</reference>
<feature type="chain" id="PRO_5003317283" evidence="1">
    <location>
        <begin position="27"/>
        <end position="196"/>
    </location>
</feature>
<organism evidence="3">
    <name type="scientific">Melampsora larici-populina (strain 98AG31 / pathotype 3-4-7)</name>
    <name type="common">Poplar leaf rust fungus</name>
    <dbReference type="NCBI Taxonomy" id="747676"/>
    <lineage>
        <taxon>Eukaryota</taxon>
        <taxon>Fungi</taxon>
        <taxon>Dikarya</taxon>
        <taxon>Basidiomycota</taxon>
        <taxon>Pucciniomycotina</taxon>
        <taxon>Pucciniomycetes</taxon>
        <taxon>Pucciniales</taxon>
        <taxon>Melampsoraceae</taxon>
        <taxon>Melampsora</taxon>
    </lineage>
</organism>
<proteinExistence type="predicted"/>
<evidence type="ECO:0000313" key="3">
    <source>
        <dbReference type="Proteomes" id="UP000001072"/>
    </source>
</evidence>
<dbReference type="VEuPathDB" id="FungiDB:MELLADRAFT_101892"/>
<gene>
    <name evidence="2" type="ORF">MELLADRAFT_101892</name>
</gene>
<protein>
    <submittedName>
        <fullName evidence="2">Secreted protein</fullName>
    </submittedName>
</protein>
<keyword evidence="1" id="KW-0732">Signal</keyword>
<accession>F4R593</accession>
<dbReference type="HOGENOM" id="CLU_1415473_0_0_1"/>
<dbReference type="EMBL" id="GL883091">
    <property type="protein sequence ID" value="EGG12302.1"/>
    <property type="molecule type" value="Genomic_DNA"/>
</dbReference>